<comment type="similarity">
    <text evidence="1">Belongs to the short-chain dehydrogenases/reductases (SDR) family.</text>
</comment>
<evidence type="ECO:0000256" key="2">
    <source>
        <dbReference type="ARBA" id="ARBA00023002"/>
    </source>
</evidence>
<keyword evidence="2 3" id="KW-0560">Oxidoreductase</keyword>
<dbReference type="PRINTS" id="PR00080">
    <property type="entry name" value="SDRFAMILY"/>
</dbReference>
<dbReference type="PROSITE" id="PS00061">
    <property type="entry name" value="ADH_SHORT"/>
    <property type="match status" value="1"/>
</dbReference>
<dbReference type="GO" id="GO:0032787">
    <property type="term" value="P:monocarboxylic acid metabolic process"/>
    <property type="evidence" value="ECO:0007669"/>
    <property type="project" value="UniProtKB-ARBA"/>
</dbReference>
<evidence type="ECO:0000313" key="3">
    <source>
        <dbReference type="EMBL" id="TWU41287.1"/>
    </source>
</evidence>
<dbReference type="SUPFAM" id="SSF51735">
    <property type="entry name" value="NAD(P)-binding Rossmann-fold domains"/>
    <property type="match status" value="1"/>
</dbReference>
<dbReference type="EMBL" id="SJPY01000004">
    <property type="protein sequence ID" value="TWU41287.1"/>
    <property type="molecule type" value="Genomic_DNA"/>
</dbReference>
<accession>A0A5C6DZS7</accession>
<dbReference type="PANTHER" id="PTHR42879:SF2">
    <property type="entry name" value="3-OXOACYL-[ACYL-CARRIER-PROTEIN] REDUCTASE FABG"/>
    <property type="match status" value="1"/>
</dbReference>
<dbReference type="FunFam" id="3.40.50.720:FF:000173">
    <property type="entry name" value="3-oxoacyl-[acyl-carrier protein] reductase"/>
    <property type="match status" value="1"/>
</dbReference>
<dbReference type="RefSeq" id="WP_146600129.1">
    <property type="nucleotide sequence ID" value="NZ_SJPY01000004.1"/>
</dbReference>
<dbReference type="AlphaFoldDB" id="A0A5C6DZS7"/>
<dbReference type="Pfam" id="PF13561">
    <property type="entry name" value="adh_short_C2"/>
    <property type="match status" value="1"/>
</dbReference>
<organism evidence="3 4">
    <name type="scientific">Novipirellula aureliae</name>
    <dbReference type="NCBI Taxonomy" id="2527966"/>
    <lineage>
        <taxon>Bacteria</taxon>
        <taxon>Pseudomonadati</taxon>
        <taxon>Planctomycetota</taxon>
        <taxon>Planctomycetia</taxon>
        <taxon>Pirellulales</taxon>
        <taxon>Pirellulaceae</taxon>
        <taxon>Novipirellula</taxon>
    </lineage>
</organism>
<evidence type="ECO:0000256" key="1">
    <source>
        <dbReference type="ARBA" id="ARBA00006484"/>
    </source>
</evidence>
<comment type="caution">
    <text evidence="3">The sequence shown here is derived from an EMBL/GenBank/DDBJ whole genome shotgun (WGS) entry which is preliminary data.</text>
</comment>
<dbReference type="InterPro" id="IPR020904">
    <property type="entry name" value="Sc_DH/Rdtase_CS"/>
</dbReference>
<dbReference type="Gene3D" id="3.40.50.720">
    <property type="entry name" value="NAD(P)-binding Rossmann-like Domain"/>
    <property type="match status" value="1"/>
</dbReference>
<dbReference type="Proteomes" id="UP000315471">
    <property type="component" value="Unassembled WGS sequence"/>
</dbReference>
<sequence>MNIPNEQRRVLVSGGTRGLGLAITRQLASDGYQVIATGRRLSQPLAELMERSVPGQVHFVEIDLANRIQIRETVRSLTRDGKHLYGLVNNAALGHAGVLGTMHESEISGLINVNLLGTILLTKHASRSMLLNRCGRIINIASIIGHTGFSGLSVYAATKSGLLGFTKSLARELGKAGITVNSVSPGYMQTDMTSTIDDDNLATIKRRSPLGRLASVEEVAASVAFLLGDSANSITGTDLVVDAGSTA</sequence>
<dbReference type="PANTHER" id="PTHR42879">
    <property type="entry name" value="3-OXOACYL-(ACYL-CARRIER-PROTEIN) REDUCTASE"/>
    <property type="match status" value="1"/>
</dbReference>
<protein>
    <submittedName>
        <fullName evidence="3">3-oxoacyl-[acyl-carrier-protein] reductase FabG</fullName>
        <ecNumber evidence="3">1.1.1.100</ecNumber>
    </submittedName>
</protein>
<dbReference type="GO" id="GO:0004316">
    <property type="term" value="F:3-oxoacyl-[acyl-carrier-protein] reductase (NADPH) activity"/>
    <property type="evidence" value="ECO:0007669"/>
    <property type="project" value="UniProtKB-EC"/>
</dbReference>
<dbReference type="InterPro" id="IPR050259">
    <property type="entry name" value="SDR"/>
</dbReference>
<dbReference type="OrthoDB" id="9808814at2"/>
<keyword evidence="4" id="KW-1185">Reference proteome</keyword>
<gene>
    <name evidence="3" type="primary">fabG_5</name>
    <name evidence="3" type="ORF">Q31b_27260</name>
</gene>
<dbReference type="PRINTS" id="PR00081">
    <property type="entry name" value="GDHRDH"/>
</dbReference>
<reference evidence="3 4" key="1">
    <citation type="submission" date="2019-02" db="EMBL/GenBank/DDBJ databases">
        <title>Deep-cultivation of Planctomycetes and their phenomic and genomic characterization uncovers novel biology.</title>
        <authorList>
            <person name="Wiegand S."/>
            <person name="Jogler M."/>
            <person name="Boedeker C."/>
            <person name="Pinto D."/>
            <person name="Vollmers J."/>
            <person name="Rivas-Marin E."/>
            <person name="Kohn T."/>
            <person name="Peeters S.H."/>
            <person name="Heuer A."/>
            <person name="Rast P."/>
            <person name="Oberbeckmann S."/>
            <person name="Bunk B."/>
            <person name="Jeske O."/>
            <person name="Meyerdierks A."/>
            <person name="Storesund J.E."/>
            <person name="Kallscheuer N."/>
            <person name="Luecker S."/>
            <person name="Lage O.M."/>
            <person name="Pohl T."/>
            <person name="Merkel B.J."/>
            <person name="Hornburger P."/>
            <person name="Mueller R.-W."/>
            <person name="Bruemmer F."/>
            <person name="Labrenz M."/>
            <person name="Spormann A.M."/>
            <person name="Op Den Camp H."/>
            <person name="Overmann J."/>
            <person name="Amann R."/>
            <person name="Jetten M.S.M."/>
            <person name="Mascher T."/>
            <person name="Medema M.H."/>
            <person name="Devos D.P."/>
            <person name="Kaster A.-K."/>
            <person name="Ovreas L."/>
            <person name="Rohde M."/>
            <person name="Galperin M.Y."/>
            <person name="Jogler C."/>
        </authorList>
    </citation>
    <scope>NUCLEOTIDE SEQUENCE [LARGE SCALE GENOMIC DNA]</scope>
    <source>
        <strain evidence="3 4">Q31b</strain>
    </source>
</reference>
<name>A0A5C6DZS7_9BACT</name>
<dbReference type="InterPro" id="IPR036291">
    <property type="entry name" value="NAD(P)-bd_dom_sf"/>
</dbReference>
<dbReference type="EC" id="1.1.1.100" evidence="3"/>
<dbReference type="InterPro" id="IPR002347">
    <property type="entry name" value="SDR_fam"/>
</dbReference>
<evidence type="ECO:0000313" key="4">
    <source>
        <dbReference type="Proteomes" id="UP000315471"/>
    </source>
</evidence>
<proteinExistence type="inferred from homology"/>